<dbReference type="Gene3D" id="3.40.50.12780">
    <property type="entry name" value="N-terminal domain of ligase-like"/>
    <property type="match status" value="1"/>
</dbReference>
<gene>
    <name evidence="2" type="ORF">TL16_g01863</name>
</gene>
<comment type="caution">
    <text evidence="2">The sequence shown here is derived from an EMBL/GenBank/DDBJ whole genome shotgun (WGS) entry which is preliminary data.</text>
</comment>
<dbReference type="Proteomes" id="UP001162640">
    <property type="component" value="Unassembled WGS sequence"/>
</dbReference>
<dbReference type="SUPFAM" id="SSF47336">
    <property type="entry name" value="ACP-like"/>
    <property type="match status" value="1"/>
</dbReference>
<dbReference type="EMBL" id="BLQM01000044">
    <property type="protein sequence ID" value="GMH55263.1"/>
    <property type="molecule type" value="Genomic_DNA"/>
</dbReference>
<dbReference type="Pfam" id="PF00550">
    <property type="entry name" value="PP-binding"/>
    <property type="match status" value="1"/>
</dbReference>
<evidence type="ECO:0000313" key="3">
    <source>
        <dbReference type="Proteomes" id="UP001162640"/>
    </source>
</evidence>
<name>A0A9W7DUA2_9STRA</name>
<proteinExistence type="predicted"/>
<protein>
    <recommendedName>
        <fullName evidence="1">WW domain-containing protein</fullName>
    </recommendedName>
</protein>
<dbReference type="InterPro" id="IPR015943">
    <property type="entry name" value="WD40/YVTN_repeat-like_dom_sf"/>
</dbReference>
<dbReference type="CDD" id="cd00201">
    <property type="entry name" value="WW"/>
    <property type="match status" value="2"/>
</dbReference>
<dbReference type="SMART" id="SM00456">
    <property type="entry name" value="WW"/>
    <property type="match status" value="2"/>
</dbReference>
<reference evidence="3" key="1">
    <citation type="journal article" date="2023" name="Commun. Biol.">
        <title>Genome analysis of Parmales, the sister group of diatoms, reveals the evolutionary specialization of diatoms from phago-mixotrophs to photoautotrophs.</title>
        <authorList>
            <person name="Ban H."/>
            <person name="Sato S."/>
            <person name="Yoshikawa S."/>
            <person name="Yamada K."/>
            <person name="Nakamura Y."/>
            <person name="Ichinomiya M."/>
            <person name="Sato N."/>
            <person name="Blanc-Mathieu R."/>
            <person name="Endo H."/>
            <person name="Kuwata A."/>
            <person name="Ogata H."/>
        </authorList>
    </citation>
    <scope>NUCLEOTIDE SEQUENCE [LARGE SCALE GENOMIC DNA]</scope>
</reference>
<dbReference type="InterPro" id="IPR000873">
    <property type="entry name" value="AMP-dep_synth/lig_dom"/>
</dbReference>
<dbReference type="Pfam" id="PF00501">
    <property type="entry name" value="AMP-binding"/>
    <property type="match status" value="1"/>
</dbReference>
<dbReference type="Gene3D" id="1.10.1200.10">
    <property type="entry name" value="ACP-like"/>
    <property type="match status" value="1"/>
</dbReference>
<dbReference type="GO" id="GO:0043041">
    <property type="term" value="P:amino acid activation for nonribosomal peptide biosynthetic process"/>
    <property type="evidence" value="ECO:0007669"/>
    <property type="project" value="TreeGrafter"/>
</dbReference>
<organism evidence="2 3">
    <name type="scientific">Triparma laevis f. inornata</name>
    <dbReference type="NCBI Taxonomy" id="1714386"/>
    <lineage>
        <taxon>Eukaryota</taxon>
        <taxon>Sar</taxon>
        <taxon>Stramenopiles</taxon>
        <taxon>Ochrophyta</taxon>
        <taxon>Bolidophyceae</taxon>
        <taxon>Parmales</taxon>
        <taxon>Triparmaceae</taxon>
        <taxon>Triparma</taxon>
    </lineage>
</organism>
<feature type="domain" description="WW" evidence="1">
    <location>
        <begin position="111"/>
        <end position="139"/>
    </location>
</feature>
<dbReference type="PANTHER" id="PTHR44394">
    <property type="entry name" value="BETA-ALANINE-ACTIVATING ENZYME"/>
    <property type="match status" value="1"/>
</dbReference>
<dbReference type="PROSITE" id="PS50020">
    <property type="entry name" value="WW_DOMAIN_2"/>
    <property type="match status" value="3"/>
</dbReference>
<feature type="domain" description="WW" evidence="1">
    <location>
        <begin position="22"/>
        <end position="49"/>
    </location>
</feature>
<dbReference type="InterPro" id="IPR001202">
    <property type="entry name" value="WW_dom"/>
</dbReference>
<dbReference type="SUPFAM" id="SSF56801">
    <property type="entry name" value="Acetyl-CoA synthetase-like"/>
    <property type="match status" value="1"/>
</dbReference>
<dbReference type="PANTHER" id="PTHR44394:SF1">
    <property type="entry name" value="BETA-ALANINE-ACTIVATING ENZYME"/>
    <property type="match status" value="1"/>
</dbReference>
<sequence length="921" mass="100631">MTSIPEDLNQQIEAAEKDQTKWQLFRDSDDQPYYLHSETGESRWADSKDDTWMEVEDTESGCTYLEHSVTGETKWKKAETTVWEEMKDPITKQHYFYSHAAKDSQWSAPLWLDFIDTETGCIYYLNTTTEESAWKKPYDFVETVEGGGDMAGMSSAASVRLSLASNPNTTPLATTTPTVMETPRNLPIATPRIIQQPPKPSMGGKRSAGVGATVTGEVQYSMQKRPKTAPPKDMPRDVVTEIQTEEVDVMQASEPICYFEVQALSESLAAQVHHRFRPQATQTVLLIQLDGNTLLEAISVLAASRLKLPWITLEEMRSSHLEIIAEDLRRAGGYQTLIAIVQASGDEDFKCQTMFKVGVHKVLCMNEYGMINNSMNVPSSLPTPPETSSSDDLYIMFTSGTSGGTPKAVVGSTKSTIKRLQWFNDQFSVGGTRVARKTDLAFVDGVTELLSALLFGGCLVDIEHWKGLTERVDIDRVTLLPSQLEQLLRIVEDGEVGTKSSIGMICLSGEICPHAVAASKHFCGEKGYFLKTMLLNLYGQTETTGDVTYYCLRNGPKKGECCVNWIEEGDGIVPVGRPWAENVKIIIEDGEIVLLVDENSPFSNGYLRKNENGNSETYNTGDEGFLKDGILYVTGRVGGISSGKVNGKMVVASEAEYSLLMDGGLPGLRGKMPLHLAPRKVFVLGEFPLCARAAGKIDNMRLKQIVDDWVSGNVADVGDDDNNNNAFMNLVKAQLGVDDIDSSHSFVENGGDSMLAVTFLHSLKKAKKVKGMKGELNMSDVLGAESLNDLERIWKGEGRAKRRKVDVPSPPSSQFTPVVEVDEETGGAWSVSFKACVDSGPVFVNRGEQKLVIAGCQGGSFLAIDIVTKSVIGAQALEGAVEGAAVVDGDKVFVASYEKEGGRSWVRQGVCLSRGAISYGD</sequence>
<dbReference type="AlphaFoldDB" id="A0A9W7DUA2"/>
<dbReference type="Gene3D" id="2.20.70.10">
    <property type="match status" value="1"/>
</dbReference>
<accession>A0A9W7DUA2</accession>
<dbReference type="InterPro" id="IPR052091">
    <property type="entry name" value="Beta-ala_Activ/Resist"/>
</dbReference>
<dbReference type="InterPro" id="IPR036736">
    <property type="entry name" value="ACP-like_sf"/>
</dbReference>
<feature type="domain" description="WW" evidence="1">
    <location>
        <begin position="83"/>
        <end position="111"/>
    </location>
</feature>
<dbReference type="Gene3D" id="2.130.10.10">
    <property type="entry name" value="YVTN repeat-like/Quinoprotein amine dehydrogenase"/>
    <property type="match status" value="1"/>
</dbReference>
<dbReference type="InterPro" id="IPR042099">
    <property type="entry name" value="ANL_N_sf"/>
</dbReference>
<evidence type="ECO:0000313" key="2">
    <source>
        <dbReference type="EMBL" id="GMH55263.1"/>
    </source>
</evidence>
<evidence type="ECO:0000259" key="1">
    <source>
        <dbReference type="PROSITE" id="PS50020"/>
    </source>
</evidence>
<dbReference type="InterPro" id="IPR009081">
    <property type="entry name" value="PP-bd_ACP"/>
</dbReference>